<dbReference type="AlphaFoldDB" id="A0A6S7E669"/>
<evidence type="ECO:0000313" key="1">
    <source>
        <dbReference type="EMBL" id="CAB3897441.1"/>
    </source>
</evidence>
<evidence type="ECO:0000313" key="2">
    <source>
        <dbReference type="Proteomes" id="UP000494203"/>
    </source>
</evidence>
<proteinExistence type="predicted"/>
<protein>
    <submittedName>
        <fullName evidence="1">Uncharacterized protein</fullName>
    </submittedName>
</protein>
<keyword evidence="2" id="KW-1185">Reference proteome</keyword>
<dbReference type="EMBL" id="CADIKZ010000011">
    <property type="protein sequence ID" value="CAB3897441.1"/>
    <property type="molecule type" value="Genomic_DNA"/>
</dbReference>
<organism evidence="1 2">
    <name type="scientific">Achromobacter pulmonis</name>
    <dbReference type="NCBI Taxonomy" id="1389932"/>
    <lineage>
        <taxon>Bacteria</taxon>
        <taxon>Pseudomonadati</taxon>
        <taxon>Pseudomonadota</taxon>
        <taxon>Betaproteobacteria</taxon>
        <taxon>Burkholderiales</taxon>
        <taxon>Alcaligenaceae</taxon>
        <taxon>Achromobacter</taxon>
    </lineage>
</organism>
<gene>
    <name evidence="1" type="ORF">LMG26788_04101</name>
</gene>
<sequence length="58" mass="6674">MRYQSIFAQPRRLPEADRQQRRHALVRLSLAVAYNSWRLSRHDWSDSQAPGDALGAAP</sequence>
<name>A0A6S7E669_9BURK</name>
<accession>A0A6S7E669</accession>
<reference evidence="1 2" key="1">
    <citation type="submission" date="2020-04" db="EMBL/GenBank/DDBJ databases">
        <authorList>
            <person name="De Canck E."/>
        </authorList>
    </citation>
    <scope>NUCLEOTIDE SEQUENCE [LARGE SCALE GENOMIC DNA]</scope>
    <source>
        <strain evidence="1 2">LMG 26788</strain>
    </source>
</reference>
<dbReference type="RefSeq" id="WP_175135675.1">
    <property type="nucleotide sequence ID" value="NZ_CADIKZ010000011.1"/>
</dbReference>
<dbReference type="Proteomes" id="UP000494203">
    <property type="component" value="Unassembled WGS sequence"/>
</dbReference>